<evidence type="ECO:0000313" key="1">
    <source>
        <dbReference type="EMBL" id="NYH95232.1"/>
    </source>
</evidence>
<protein>
    <submittedName>
        <fullName evidence="1">Uncharacterized protein</fullName>
    </submittedName>
</protein>
<dbReference type="Proteomes" id="UP000522081">
    <property type="component" value="Unassembled WGS sequence"/>
</dbReference>
<accession>A0A7Y9XVD8</accession>
<dbReference type="AlphaFoldDB" id="A0A7Y9XVD8"/>
<name>A0A7Y9XVD8_9SPHN</name>
<organism evidence="1 2">
    <name type="scientific">Novosphingobium marinum</name>
    <dbReference type="NCBI Taxonomy" id="1514948"/>
    <lineage>
        <taxon>Bacteria</taxon>
        <taxon>Pseudomonadati</taxon>
        <taxon>Pseudomonadota</taxon>
        <taxon>Alphaproteobacteria</taxon>
        <taxon>Sphingomonadales</taxon>
        <taxon>Sphingomonadaceae</taxon>
        <taxon>Novosphingobium</taxon>
    </lineage>
</organism>
<evidence type="ECO:0000313" key="2">
    <source>
        <dbReference type="Proteomes" id="UP000522081"/>
    </source>
</evidence>
<sequence>MVDATKQHPMAASNLQKLGLSAAGAKQVLTGQIVTGKADRDRIATIIGADYGQQNKPVARFYLENAWPSR</sequence>
<comment type="caution">
    <text evidence="1">The sequence shown here is derived from an EMBL/GenBank/DDBJ whole genome shotgun (WGS) entry which is preliminary data.</text>
</comment>
<gene>
    <name evidence="1" type="ORF">FHS75_001551</name>
</gene>
<proteinExistence type="predicted"/>
<dbReference type="RefSeq" id="WP_179407101.1">
    <property type="nucleotide sequence ID" value="NZ_BMGF01000002.1"/>
</dbReference>
<dbReference type="EMBL" id="JACBZF010000002">
    <property type="protein sequence ID" value="NYH95232.1"/>
    <property type="molecule type" value="Genomic_DNA"/>
</dbReference>
<reference evidence="1 2" key="1">
    <citation type="submission" date="2020-07" db="EMBL/GenBank/DDBJ databases">
        <title>Genomic Encyclopedia of Type Strains, Phase IV (KMG-IV): sequencing the most valuable type-strain genomes for metagenomic binning, comparative biology and taxonomic classification.</title>
        <authorList>
            <person name="Goeker M."/>
        </authorList>
    </citation>
    <scope>NUCLEOTIDE SEQUENCE [LARGE SCALE GENOMIC DNA]</scope>
    <source>
        <strain evidence="1 2">DSM 29043</strain>
    </source>
</reference>
<keyword evidence="2" id="KW-1185">Reference proteome</keyword>